<reference evidence="2" key="1">
    <citation type="journal article" date="2022" name="bioRxiv">
        <title>Sequencing and chromosome-scale assembly of the giantPleurodeles waltlgenome.</title>
        <authorList>
            <person name="Brown T."/>
            <person name="Elewa A."/>
            <person name="Iarovenko S."/>
            <person name="Subramanian E."/>
            <person name="Araus A.J."/>
            <person name="Petzold A."/>
            <person name="Susuki M."/>
            <person name="Suzuki K.-i.T."/>
            <person name="Hayashi T."/>
            <person name="Toyoda A."/>
            <person name="Oliveira C."/>
            <person name="Osipova E."/>
            <person name="Leigh N.D."/>
            <person name="Simon A."/>
            <person name="Yun M.H."/>
        </authorList>
    </citation>
    <scope>NUCLEOTIDE SEQUENCE</scope>
    <source>
        <strain evidence="2">20211129_DDA</strain>
        <tissue evidence="2">Liver</tissue>
    </source>
</reference>
<evidence type="ECO:0000256" key="1">
    <source>
        <dbReference type="SAM" id="MobiDB-lite"/>
    </source>
</evidence>
<evidence type="ECO:0000313" key="2">
    <source>
        <dbReference type="EMBL" id="KAJ1152780.1"/>
    </source>
</evidence>
<sequence>MWRTPHPPKNHGVAMSRQKKTPVLTLQYRRRVLGNRLTLHPRVLETAWLLCPRRSWRPLDIRILGALETALLLHPRRLGVLETARRSPQRI</sequence>
<gene>
    <name evidence="2" type="ORF">NDU88_005555</name>
</gene>
<organism evidence="2 3">
    <name type="scientific">Pleurodeles waltl</name>
    <name type="common">Iberian ribbed newt</name>
    <dbReference type="NCBI Taxonomy" id="8319"/>
    <lineage>
        <taxon>Eukaryota</taxon>
        <taxon>Metazoa</taxon>
        <taxon>Chordata</taxon>
        <taxon>Craniata</taxon>
        <taxon>Vertebrata</taxon>
        <taxon>Euteleostomi</taxon>
        <taxon>Amphibia</taxon>
        <taxon>Batrachia</taxon>
        <taxon>Caudata</taxon>
        <taxon>Salamandroidea</taxon>
        <taxon>Salamandridae</taxon>
        <taxon>Pleurodelinae</taxon>
        <taxon>Pleurodeles</taxon>
    </lineage>
</organism>
<dbReference type="Proteomes" id="UP001066276">
    <property type="component" value="Chromosome 5"/>
</dbReference>
<proteinExistence type="predicted"/>
<accession>A0AAV7RPJ4</accession>
<evidence type="ECO:0000313" key="3">
    <source>
        <dbReference type="Proteomes" id="UP001066276"/>
    </source>
</evidence>
<dbReference type="AlphaFoldDB" id="A0AAV7RPJ4"/>
<comment type="caution">
    <text evidence="2">The sequence shown here is derived from an EMBL/GenBank/DDBJ whole genome shotgun (WGS) entry which is preliminary data.</text>
</comment>
<feature type="region of interest" description="Disordered" evidence="1">
    <location>
        <begin position="1"/>
        <end position="20"/>
    </location>
</feature>
<name>A0AAV7RPJ4_PLEWA</name>
<keyword evidence="3" id="KW-1185">Reference proteome</keyword>
<dbReference type="EMBL" id="JANPWB010000009">
    <property type="protein sequence ID" value="KAJ1152780.1"/>
    <property type="molecule type" value="Genomic_DNA"/>
</dbReference>
<protein>
    <submittedName>
        <fullName evidence="2">Uncharacterized protein</fullName>
    </submittedName>
</protein>